<reference evidence="3 5" key="3">
    <citation type="journal article" date="2014" name="PLoS Genet.">
        <title>Phylogenetically driven sequencing of extremely halophilic archaea reveals strategies for static and dynamic osmo-response.</title>
        <authorList>
            <person name="Becker E.A."/>
            <person name="Seitzer P.M."/>
            <person name="Tritt A."/>
            <person name="Larsen D."/>
            <person name="Krusor M."/>
            <person name="Yao A.I."/>
            <person name="Wu D."/>
            <person name="Madern D."/>
            <person name="Eisen J.A."/>
            <person name="Darling A.E."/>
            <person name="Facciotti M.T."/>
        </authorList>
    </citation>
    <scope>NUCLEOTIDE SEQUENCE [LARGE SCALE GENOMIC DNA]</scope>
    <source>
        <strain evidence="5">ATCC 43099 / DSM 3394 / CCM 3739 / CIP 104546 / IAM 13178 / JCM 8861 / NBRC 102185 / NCIMB 2190 / MS3</strain>
        <strain evidence="3">MS-3</strain>
    </source>
</reference>
<dbReference type="PROSITE" id="PS51257">
    <property type="entry name" value="PROKAR_LIPOPROTEIN"/>
    <property type="match status" value="1"/>
</dbReference>
<reference evidence="2 4" key="2">
    <citation type="journal article" date="2012" name="BMC Genomics">
        <title>A comparative genomics perspective on the genetic content of the alkaliphilic haloarchaeon Natrialba magadii ATCC 43099T.</title>
        <authorList>
            <person name="Siddaramappa S."/>
            <person name="Challacombe J.F."/>
            <person name="Decastro R.E."/>
            <person name="Pfeiffer F."/>
            <person name="Sastre D.E."/>
            <person name="Gimenez M.I."/>
            <person name="Paggi R.A."/>
            <person name="Detter J.C."/>
            <person name="Davenport K.W."/>
            <person name="Goodwin L.A."/>
            <person name="Kyrpides N."/>
            <person name="Tapia R."/>
            <person name="Pitluck S."/>
            <person name="Lucas S."/>
            <person name="Woyke T."/>
            <person name="Maupin-Furlow J.A."/>
        </authorList>
    </citation>
    <scope>NUCLEOTIDE SEQUENCE [LARGE SCALE GENOMIC DNA]</scope>
    <source>
        <strain evidence="2">ATCC 43099</strain>
        <strain evidence="4">ATCC 43099 / DSM 3394 / CCM 3739 / CIP 104546 / IAM 13178 / JCM 8861 / NBRC 102185 / NCIMB 2190 / MS3</strain>
    </source>
</reference>
<accession>D3SVN1</accession>
<dbReference type="Proteomes" id="UP000011543">
    <property type="component" value="Unassembled WGS sequence"/>
</dbReference>
<dbReference type="InterPro" id="IPR015943">
    <property type="entry name" value="WD40/YVTN_repeat-like_dom_sf"/>
</dbReference>
<evidence type="ECO:0000313" key="2">
    <source>
        <dbReference type="EMBL" id="ADD05639.1"/>
    </source>
</evidence>
<dbReference type="STRING" id="547559.Nmag_2069"/>
<dbReference type="Gene3D" id="2.130.10.10">
    <property type="entry name" value="YVTN repeat-like/Quinoprotein amine dehydrogenase"/>
    <property type="match status" value="2"/>
</dbReference>
<dbReference type="EMBL" id="CP001932">
    <property type="protein sequence ID" value="ADD05639.1"/>
    <property type="molecule type" value="Genomic_DNA"/>
</dbReference>
<dbReference type="eggNOG" id="arCOG02482">
    <property type="taxonomic scope" value="Archaea"/>
</dbReference>
<dbReference type="PANTHER" id="PTHR34512:SF30">
    <property type="entry name" value="OUTER MEMBRANE PROTEIN ASSEMBLY FACTOR BAMB"/>
    <property type="match status" value="1"/>
</dbReference>
<evidence type="ECO:0000313" key="5">
    <source>
        <dbReference type="Proteomes" id="UP000011543"/>
    </source>
</evidence>
<dbReference type="RefSeq" id="WP_004267387.1">
    <property type="nucleotide sequence ID" value="NC_013922.1"/>
</dbReference>
<dbReference type="InterPro" id="IPR002372">
    <property type="entry name" value="PQQ_rpt_dom"/>
</dbReference>
<dbReference type="PaxDb" id="547559-Nmag_2069"/>
<reference evidence="4" key="1">
    <citation type="submission" date="2010-02" db="EMBL/GenBank/DDBJ databases">
        <title>Complete sequence of chromosome of Natrialba magadii ATCC 43099.</title>
        <authorList>
            <consortium name="US DOE Joint Genome Institute"/>
            <person name="Lucas S."/>
            <person name="Copeland A."/>
            <person name="Lapidus A."/>
            <person name="Cheng J.-F."/>
            <person name="Bruce D."/>
            <person name="Goodwin L."/>
            <person name="Pitluck S."/>
            <person name="Davenport K."/>
            <person name="Saunders E."/>
            <person name="Detter J.C."/>
            <person name="Han C."/>
            <person name="Tapia R."/>
            <person name="Land M."/>
            <person name="Hauser L."/>
            <person name="Kyrpides N."/>
            <person name="Mikhailova N."/>
            <person name="De Castro R.E."/>
            <person name="Maupin-Furlow J.A."/>
            <person name="Woyke T."/>
        </authorList>
    </citation>
    <scope>NUCLEOTIDE SEQUENCE [LARGE SCALE GENOMIC DNA]</scope>
    <source>
        <strain evidence="4">ATCC 43099 / DSM 3394 / CCM 3739 / CIP 104546 / IAM 13178 / JCM 8861 / NBRC 102185 / NCIMB 2190 / MS3</strain>
    </source>
</reference>
<gene>
    <name evidence="2" type="ordered locus">Nmag_2069</name>
    <name evidence="3" type="ORF">C500_10069</name>
</gene>
<dbReference type="HOGENOM" id="CLU_675469_0_0_2"/>
<dbReference type="GeneID" id="8824912"/>
<dbReference type="Pfam" id="PF13360">
    <property type="entry name" value="PQQ_2"/>
    <property type="match status" value="2"/>
</dbReference>
<evidence type="ECO:0000313" key="4">
    <source>
        <dbReference type="Proteomes" id="UP000001879"/>
    </source>
</evidence>
<organism evidence="2 4">
    <name type="scientific">Natrialba magadii (strain ATCC 43099 / DSM 3394 / CCM 3739 / CIP 104546 / IAM 13178 / JCM 8861 / NBRC 102185 / NCIMB 2190 / MS3)</name>
    <name type="common">Natronobacterium magadii</name>
    <dbReference type="NCBI Taxonomy" id="547559"/>
    <lineage>
        <taxon>Archaea</taxon>
        <taxon>Methanobacteriati</taxon>
        <taxon>Methanobacteriota</taxon>
        <taxon>Stenosarchaea group</taxon>
        <taxon>Halobacteria</taxon>
        <taxon>Halobacteriales</taxon>
        <taxon>Natrialbaceae</taxon>
        <taxon>Natrialba</taxon>
    </lineage>
</organism>
<dbReference type="PATRIC" id="fig|547559.17.peg.1985"/>
<dbReference type="InterPro" id="IPR018391">
    <property type="entry name" value="PQQ_b-propeller_rpt"/>
</dbReference>
<proteinExistence type="predicted"/>
<dbReference type="EMBL" id="AOHS01000034">
    <property type="protein sequence ID" value="ELY29948.1"/>
    <property type="molecule type" value="Genomic_DNA"/>
</dbReference>
<dbReference type="SMART" id="SM00564">
    <property type="entry name" value="PQQ"/>
    <property type="match status" value="6"/>
</dbReference>
<dbReference type="OrthoDB" id="136681at2157"/>
<sequence length="407" mass="43455">MPSRRSVLGAGATAGFATVAGCLGSNHSFGALETDANSWRQSRYDLHNTAANIDATVPDDPDERWRFEPKSPVRAVNGLVVGEDVVLAGSERAASTSLVALDRDTGERLWAADDEAASVDSLALGDERVYTASTERAVTAYDRETGEQQWVDDGQSSARTVGATVLFDGDIVYRGDYHRLTAYDATSGDELWELSGYGGCAIADGQLFRGSGRLAAYHPADSWFSLGSENPPENQWEVRGNGTGHPPVVWNDLVLSSTRDGPLSDSERLQAYAAADGALEWELEYQDAHIIPPAIVGERAVFHAGRGDWSDSDEPSKLVAIDSEGAIDWEIETAWEMPTLVAAGETVFVGGENDAPALAAIDPETGETRWEREVRGEGVRLAGTASLAAVDGLLVVGTEHGQVVAYD</sequence>
<feature type="domain" description="Pyrrolo-quinoline quinone repeat" evidence="1">
    <location>
        <begin position="315"/>
        <end position="407"/>
    </location>
</feature>
<name>D3SVN1_NATMM</name>
<dbReference type="AlphaFoldDB" id="D3SVN1"/>
<feature type="domain" description="Pyrrolo-quinoline quinone repeat" evidence="1">
    <location>
        <begin position="58"/>
        <end position="195"/>
    </location>
</feature>
<dbReference type="PANTHER" id="PTHR34512">
    <property type="entry name" value="CELL SURFACE PROTEIN"/>
    <property type="match status" value="1"/>
</dbReference>
<dbReference type="KEGG" id="nmg:Nmag_2069"/>
<protein>
    <submittedName>
        <fullName evidence="2">PQQ repeat protein</fullName>
    </submittedName>
    <submittedName>
        <fullName evidence="3">Pyrrolo-quinoline quinone</fullName>
    </submittedName>
</protein>
<dbReference type="SUPFAM" id="SSF50998">
    <property type="entry name" value="Quinoprotein alcohol dehydrogenase-like"/>
    <property type="match status" value="1"/>
</dbReference>
<dbReference type="Proteomes" id="UP000001879">
    <property type="component" value="Chromosome"/>
</dbReference>
<reference evidence="2" key="4">
    <citation type="submission" date="2016-09" db="EMBL/GenBank/DDBJ databases">
        <authorList>
            <person name="Pfeiffer F."/>
        </authorList>
    </citation>
    <scope>NUCLEOTIDE SEQUENCE</scope>
    <source>
        <strain evidence="2">ATCC 43099</strain>
    </source>
</reference>
<dbReference type="InterPro" id="IPR011047">
    <property type="entry name" value="Quinoprotein_ADH-like_sf"/>
</dbReference>
<evidence type="ECO:0000259" key="1">
    <source>
        <dbReference type="Pfam" id="PF13360"/>
    </source>
</evidence>
<evidence type="ECO:0000313" key="3">
    <source>
        <dbReference type="EMBL" id="ELY29948.1"/>
    </source>
</evidence>
<keyword evidence="4" id="KW-1185">Reference proteome</keyword>